<dbReference type="Proteomes" id="UP000016233">
    <property type="component" value="Chromosome"/>
</dbReference>
<sequence>MCKECYVDNSRITPLLNPFDCLENHTQYICGTCGRCICIEHDQNRGLQRWNFPFKSLEIAKLSYI</sequence>
<proteinExistence type="predicted"/>
<dbReference type="HOGENOM" id="CLU_3007016_0_0_9"/>
<gene>
    <name evidence="1" type="ORF">SIR_1059</name>
</gene>
<dbReference type="EMBL" id="CP003857">
    <property type="protein sequence ID" value="AGU76420.1"/>
    <property type="molecule type" value="Genomic_DNA"/>
</dbReference>
<reference evidence="1 2" key="1">
    <citation type="journal article" date="2013" name="BMC Genomics">
        <title>Phylogenetic relationship and virulence inference of Streptococcus Anginosus Group: curated annotation and whole-genome comparative analysis support distinct species designation.</title>
        <authorList>
            <person name="Olson A.B."/>
            <person name="Kent H."/>
            <person name="Sibley C.D."/>
            <person name="Grinwis M.E."/>
            <person name="Mabon P."/>
            <person name="Ouellette C."/>
            <person name="Tyson S."/>
            <person name="Graham M."/>
            <person name="Tyler S.D."/>
            <person name="Van Domselaar G."/>
            <person name="Surette M.G."/>
            <person name="Corbett C.R."/>
        </authorList>
    </citation>
    <scope>NUCLEOTIDE SEQUENCE [LARGE SCALE GENOMIC DNA]</scope>
    <source>
        <strain evidence="1 2">B196</strain>
    </source>
</reference>
<organism evidence="1 2">
    <name type="scientific">Streptococcus intermedius B196</name>
    <dbReference type="NCBI Taxonomy" id="862967"/>
    <lineage>
        <taxon>Bacteria</taxon>
        <taxon>Bacillati</taxon>
        <taxon>Bacillota</taxon>
        <taxon>Bacilli</taxon>
        <taxon>Lactobacillales</taxon>
        <taxon>Streptococcaceae</taxon>
        <taxon>Streptococcus</taxon>
        <taxon>Streptococcus anginosus group</taxon>
    </lineage>
</organism>
<keyword evidence="2" id="KW-1185">Reference proteome</keyword>
<dbReference type="AlphaFoldDB" id="T1ZEY3"/>
<evidence type="ECO:0000313" key="2">
    <source>
        <dbReference type="Proteomes" id="UP000016233"/>
    </source>
</evidence>
<dbReference type="KEGG" id="sib:SIR_1059"/>
<dbReference type="eggNOG" id="ENOG503025Y">
    <property type="taxonomic scope" value="Bacteria"/>
</dbReference>
<evidence type="ECO:0000313" key="1">
    <source>
        <dbReference type="EMBL" id="AGU76420.1"/>
    </source>
</evidence>
<protein>
    <submittedName>
        <fullName evidence="1">Uncharacterized protein</fullName>
    </submittedName>
</protein>
<name>T1ZEY3_STRIT</name>
<accession>T1ZEY3</accession>